<sequence length="74" mass="8313">MMLASIIEFSLRQRIIVIVGAILVLFFGTYSFIHTPVDAFPDISPTQVKIILKLPGSSPEEMENNIVRPLELEL</sequence>
<dbReference type="Proteomes" id="UP000289022">
    <property type="component" value="Unassembled WGS sequence"/>
</dbReference>
<dbReference type="InterPro" id="IPR001036">
    <property type="entry name" value="Acrflvin-R"/>
</dbReference>
<evidence type="ECO:0000313" key="3">
    <source>
        <dbReference type="Proteomes" id="UP000289022"/>
    </source>
</evidence>
<feature type="non-terminal residue" evidence="2">
    <location>
        <position position="74"/>
    </location>
</feature>
<dbReference type="AlphaFoldDB" id="A0A438XPT4"/>
<keyword evidence="1" id="KW-0812">Transmembrane</keyword>
<keyword evidence="1" id="KW-1133">Transmembrane helix</keyword>
<protein>
    <submittedName>
        <fullName evidence="2">Efflux RND transporter permease subunit</fullName>
    </submittedName>
</protein>
<keyword evidence="1" id="KW-0472">Membrane</keyword>
<proteinExistence type="predicted"/>
<dbReference type="PRINTS" id="PR00702">
    <property type="entry name" value="ACRIFLAVINRP"/>
</dbReference>
<dbReference type="GO" id="GO:0042910">
    <property type="term" value="F:xenobiotic transmembrane transporter activity"/>
    <property type="evidence" value="ECO:0007669"/>
    <property type="project" value="TreeGrafter"/>
</dbReference>
<comment type="caution">
    <text evidence="2">The sequence shown here is derived from an EMBL/GenBank/DDBJ whole genome shotgun (WGS) entry which is preliminary data.</text>
</comment>
<feature type="transmembrane region" description="Helical" evidence="1">
    <location>
        <begin position="15"/>
        <end position="33"/>
    </location>
</feature>
<evidence type="ECO:0000313" key="2">
    <source>
        <dbReference type="EMBL" id="RVZ39909.1"/>
    </source>
</evidence>
<reference evidence="2 3" key="1">
    <citation type="submission" date="2018-11" db="EMBL/GenBank/DDBJ databases">
        <title>Genetic determinants and prediction of antibiotic resistance phenotypes in Helicobacter pylori.</title>
        <authorList>
            <person name="Wagner K."/>
        </authorList>
    </citation>
    <scope>NUCLEOTIDE SEQUENCE [LARGE SCALE GENOMIC DNA]</scope>
    <source>
        <strain evidence="2 3">ZH70</strain>
    </source>
</reference>
<dbReference type="PANTHER" id="PTHR32063">
    <property type="match status" value="1"/>
</dbReference>
<accession>A0A438XPT4</accession>
<dbReference type="PANTHER" id="PTHR32063:SF68">
    <property type="entry name" value="PROBALE CATION EFFLUX SYSTEM PROTEIN"/>
    <property type="match status" value="1"/>
</dbReference>
<gene>
    <name evidence="2" type="ORF">EC518_04310</name>
</gene>
<dbReference type="SUPFAM" id="SSF82693">
    <property type="entry name" value="Multidrug efflux transporter AcrB pore domain, PN1, PN2, PC1 and PC2 subdomains"/>
    <property type="match status" value="1"/>
</dbReference>
<dbReference type="GO" id="GO:0005886">
    <property type="term" value="C:plasma membrane"/>
    <property type="evidence" value="ECO:0007669"/>
    <property type="project" value="TreeGrafter"/>
</dbReference>
<name>A0A438XPT4_HELPX</name>
<dbReference type="Pfam" id="PF00873">
    <property type="entry name" value="ACR_tran"/>
    <property type="match status" value="1"/>
</dbReference>
<organism evidence="2 3">
    <name type="scientific">Helicobacter pylori</name>
    <name type="common">Campylobacter pylori</name>
    <dbReference type="NCBI Taxonomy" id="210"/>
    <lineage>
        <taxon>Bacteria</taxon>
        <taxon>Pseudomonadati</taxon>
        <taxon>Campylobacterota</taxon>
        <taxon>Epsilonproteobacteria</taxon>
        <taxon>Campylobacterales</taxon>
        <taxon>Helicobacteraceae</taxon>
        <taxon>Helicobacter</taxon>
    </lineage>
</organism>
<dbReference type="EMBL" id="RJGP01000153">
    <property type="protein sequence ID" value="RVZ39909.1"/>
    <property type="molecule type" value="Genomic_DNA"/>
</dbReference>
<evidence type="ECO:0000256" key="1">
    <source>
        <dbReference type="SAM" id="Phobius"/>
    </source>
</evidence>